<evidence type="ECO:0000256" key="1">
    <source>
        <dbReference type="ARBA" id="ARBA00022574"/>
    </source>
</evidence>
<keyword evidence="6" id="KW-1185">Reference proteome</keyword>
<feature type="repeat" description="WD" evidence="3">
    <location>
        <begin position="527"/>
        <end position="568"/>
    </location>
</feature>
<gene>
    <name evidence="5" type="ORF">M422DRAFT_170420</name>
</gene>
<dbReference type="CDD" id="cd00200">
    <property type="entry name" value="WD40"/>
    <property type="match status" value="1"/>
</dbReference>
<sequence>KSAIAHSIARIFAGLGRLGSSFCFVRGDSGRRLELYFPTLARDLAQRDPHIKQALGRIIEDPSLRKTDDISDQFEEFICKTMSECSILGPILLVIDALDECGDGKARNNFLKLLSNQELMKKIPPNFRIFITSRPDLDVKAIFNHVHILQLHEHDQEETDQDILTFVHYALLTNPQPTLIGINEDHCLKVTQKSEGLFQWASVSCQIVQEAAEEGQAPIYALEQVLSSGSGLYSLYKTALNTRFKSIKDPIFNKQFKTVLGLVLTVYKPLPRSALSILWKLAYGENGPTNSMDLILPHLASLFNGTSDTGTGVSPIHTSVRDFFTNPTHAGDFYVNINDYHFKLSMALLHVLNRELCFNICQIQTSYYRNADNDALKEAIESRISPQLSYACQFLGAHLQYLQLSASGDHSQILGQQLKTFVEKRLLFWLEVLGWLKRTDCALECLLVIKQLTQFDMKLAKIARDAMNLIRMTSTVIEEATPHLYLSALTFVPQNTSFFTSFLENLNQRAKVLAGLGGKWPAMELTLTGHQAGINSVSFSPERERVVSGSNDQTIRIWNAHTGKLVSGPFQGHTGRVLSVAFSPDGERVVSGSSDQTIRIWNACTGEPVSGPFHGHKYSVSSVAFSPDGERVVSGSYDRTILIWNAHTGELVSGPFQGHTDWVLSVAFSPDGQSVVSGSSDQTIQIWNAHTGELVSGPFQGHTGSVGSVAFSPDGERRVVSGSYDQTIRIWNAHTGELISGPFQGHTGSVGSVAFSPDGESVVSGSYDQTIRIWNAHTGELVSGPFQGHTGLVSSVAFSLDGKRVASGSYDQTIRIWTAHTGELDDFSFERNTGWILGPKKELILWIPPPYRDKLWLPRCLIVIGLDVVKLDLSEFVHGPFWTECWKAEVEL</sequence>
<dbReference type="InterPro" id="IPR019775">
    <property type="entry name" value="WD40_repeat_CS"/>
</dbReference>
<feature type="non-terminal residue" evidence="5">
    <location>
        <position position="1"/>
    </location>
</feature>
<dbReference type="PANTHER" id="PTHR44156">
    <property type="entry name" value="SUPERNUMERARY LIMBS, ISOFORM B-RELATED"/>
    <property type="match status" value="1"/>
</dbReference>
<dbReference type="InterPro" id="IPR015943">
    <property type="entry name" value="WD40/YVTN_repeat-like_dom_sf"/>
</dbReference>
<dbReference type="EMBL" id="KN837126">
    <property type="protein sequence ID" value="KIJ42926.1"/>
    <property type="molecule type" value="Genomic_DNA"/>
</dbReference>
<dbReference type="Pfam" id="PF24883">
    <property type="entry name" value="NPHP3_N"/>
    <property type="match status" value="1"/>
</dbReference>
<feature type="repeat" description="WD" evidence="3">
    <location>
        <begin position="699"/>
        <end position="741"/>
    </location>
</feature>
<dbReference type="HOGENOM" id="CLU_000288_6_0_1"/>
<dbReference type="SMART" id="SM00320">
    <property type="entry name" value="WD40"/>
    <property type="match status" value="7"/>
</dbReference>
<dbReference type="OrthoDB" id="163438at2759"/>
<dbReference type="SUPFAM" id="SSF50978">
    <property type="entry name" value="WD40 repeat-like"/>
    <property type="match status" value="1"/>
</dbReference>
<accession>A0A0C9VX38</accession>
<feature type="domain" description="Nephrocystin 3-like N-terminal" evidence="4">
    <location>
        <begin position="1"/>
        <end position="134"/>
    </location>
</feature>
<dbReference type="InterPro" id="IPR036322">
    <property type="entry name" value="WD40_repeat_dom_sf"/>
</dbReference>
<evidence type="ECO:0000259" key="4">
    <source>
        <dbReference type="Pfam" id="PF24883"/>
    </source>
</evidence>
<protein>
    <recommendedName>
        <fullName evidence="4">Nephrocystin 3-like N-terminal domain-containing protein</fullName>
    </recommendedName>
</protein>
<dbReference type="InterPro" id="IPR020472">
    <property type="entry name" value="WD40_PAC1"/>
</dbReference>
<dbReference type="PRINTS" id="PR00320">
    <property type="entry name" value="GPROTEINBRPT"/>
</dbReference>
<dbReference type="AlphaFoldDB" id="A0A0C9VX38"/>
<feature type="repeat" description="WD" evidence="3">
    <location>
        <begin position="656"/>
        <end position="697"/>
    </location>
</feature>
<evidence type="ECO:0000313" key="5">
    <source>
        <dbReference type="EMBL" id="KIJ42926.1"/>
    </source>
</evidence>
<organism evidence="5 6">
    <name type="scientific">Sphaerobolus stellatus (strain SS14)</name>
    <dbReference type="NCBI Taxonomy" id="990650"/>
    <lineage>
        <taxon>Eukaryota</taxon>
        <taxon>Fungi</taxon>
        <taxon>Dikarya</taxon>
        <taxon>Basidiomycota</taxon>
        <taxon>Agaricomycotina</taxon>
        <taxon>Agaricomycetes</taxon>
        <taxon>Phallomycetidae</taxon>
        <taxon>Geastrales</taxon>
        <taxon>Sphaerobolaceae</taxon>
        <taxon>Sphaerobolus</taxon>
    </lineage>
</organism>
<dbReference type="InterPro" id="IPR053299">
    <property type="entry name" value="ASTRA_WD_repeat"/>
</dbReference>
<feature type="repeat" description="WD" evidence="3">
    <location>
        <begin position="786"/>
        <end position="827"/>
    </location>
</feature>
<dbReference type="PROSITE" id="PS50294">
    <property type="entry name" value="WD_REPEATS_REGION"/>
    <property type="match status" value="7"/>
</dbReference>
<dbReference type="InterPro" id="IPR001680">
    <property type="entry name" value="WD40_rpt"/>
</dbReference>
<feature type="repeat" description="WD" evidence="3">
    <location>
        <begin position="743"/>
        <end position="784"/>
    </location>
</feature>
<dbReference type="Pfam" id="PF00400">
    <property type="entry name" value="WD40"/>
    <property type="match status" value="7"/>
</dbReference>
<evidence type="ECO:0000256" key="2">
    <source>
        <dbReference type="ARBA" id="ARBA00022737"/>
    </source>
</evidence>
<dbReference type="InterPro" id="IPR056884">
    <property type="entry name" value="NPHP3-like_N"/>
</dbReference>
<dbReference type="PROSITE" id="PS50082">
    <property type="entry name" value="WD_REPEATS_2"/>
    <property type="match status" value="7"/>
</dbReference>
<reference evidence="5 6" key="1">
    <citation type="submission" date="2014-06" db="EMBL/GenBank/DDBJ databases">
        <title>Evolutionary Origins and Diversification of the Mycorrhizal Mutualists.</title>
        <authorList>
            <consortium name="DOE Joint Genome Institute"/>
            <consortium name="Mycorrhizal Genomics Consortium"/>
            <person name="Kohler A."/>
            <person name="Kuo A."/>
            <person name="Nagy L.G."/>
            <person name="Floudas D."/>
            <person name="Copeland A."/>
            <person name="Barry K.W."/>
            <person name="Cichocki N."/>
            <person name="Veneault-Fourrey C."/>
            <person name="LaButti K."/>
            <person name="Lindquist E.A."/>
            <person name="Lipzen A."/>
            <person name="Lundell T."/>
            <person name="Morin E."/>
            <person name="Murat C."/>
            <person name="Riley R."/>
            <person name="Ohm R."/>
            <person name="Sun H."/>
            <person name="Tunlid A."/>
            <person name="Henrissat B."/>
            <person name="Grigoriev I.V."/>
            <person name="Hibbett D.S."/>
            <person name="Martin F."/>
        </authorList>
    </citation>
    <scope>NUCLEOTIDE SEQUENCE [LARGE SCALE GENOMIC DNA]</scope>
    <source>
        <strain evidence="5 6">SS14</strain>
    </source>
</reference>
<evidence type="ECO:0000313" key="6">
    <source>
        <dbReference type="Proteomes" id="UP000054279"/>
    </source>
</evidence>
<dbReference type="Proteomes" id="UP000054279">
    <property type="component" value="Unassembled WGS sequence"/>
</dbReference>
<evidence type="ECO:0000256" key="3">
    <source>
        <dbReference type="PROSITE-ProRule" id="PRU00221"/>
    </source>
</evidence>
<name>A0A0C9VX38_SPHS4</name>
<proteinExistence type="predicted"/>
<keyword evidence="1 3" id="KW-0853">WD repeat</keyword>
<feature type="repeat" description="WD" evidence="3">
    <location>
        <begin position="613"/>
        <end position="654"/>
    </location>
</feature>
<dbReference type="PROSITE" id="PS00678">
    <property type="entry name" value="WD_REPEATS_1"/>
    <property type="match status" value="5"/>
</dbReference>
<feature type="repeat" description="WD" evidence="3">
    <location>
        <begin position="570"/>
        <end position="611"/>
    </location>
</feature>
<dbReference type="Gene3D" id="2.130.10.10">
    <property type="entry name" value="YVTN repeat-like/Quinoprotein amine dehydrogenase"/>
    <property type="match status" value="2"/>
</dbReference>
<keyword evidence="2" id="KW-0677">Repeat</keyword>